<reference evidence="1 2" key="1">
    <citation type="submission" date="2014-05" db="EMBL/GenBank/DDBJ databases">
        <title>Complete genome sequence of the Streptomyces mutabilis TRM45540.</title>
        <authorList>
            <person name="Luo X."/>
            <person name="Zhang L."/>
        </authorList>
    </citation>
    <scope>NUCLEOTIDE SEQUENCE [LARGE SCALE GENOMIC DNA]</scope>
    <source>
        <strain evidence="1 2">TRM45540</strain>
    </source>
</reference>
<evidence type="ECO:0000313" key="1">
    <source>
        <dbReference type="EMBL" id="KFG74686.1"/>
    </source>
</evidence>
<dbReference type="EMBL" id="JNFQ01000001">
    <property type="protein sequence ID" value="KFG74686.1"/>
    <property type="molecule type" value="Genomic_DNA"/>
</dbReference>
<dbReference type="HOGENOM" id="CLU_2221628_0_0_11"/>
<evidence type="ECO:0008006" key="3">
    <source>
        <dbReference type="Google" id="ProtNLM"/>
    </source>
</evidence>
<organism evidence="1 2">
    <name type="scientific">Streptomyces mutabilis</name>
    <dbReference type="NCBI Taxonomy" id="67332"/>
    <lineage>
        <taxon>Bacteria</taxon>
        <taxon>Bacillati</taxon>
        <taxon>Actinomycetota</taxon>
        <taxon>Actinomycetes</taxon>
        <taxon>Kitasatosporales</taxon>
        <taxon>Streptomycetaceae</taxon>
        <taxon>Streptomyces</taxon>
    </lineage>
</organism>
<protein>
    <recommendedName>
        <fullName evidence="3">Acylphosphatase-like domain-containing protein</fullName>
    </recommendedName>
</protein>
<comment type="caution">
    <text evidence="1">The sequence shown here is derived from an EMBL/GenBank/DDBJ whole genome shotgun (WGS) entry which is preliminary data.</text>
</comment>
<proteinExistence type="predicted"/>
<name>A0A086N0L8_9ACTN</name>
<sequence length="120" mass="12961">MAEGDGVVTRGIRIRLDGTASEGDIGALHKWLEREKPLADLARTDQLRIDERSRTDEAGAPMGIGMDIVVAVIGGAAGAMFQTVVDQVIRSVEAWRANRRAVEDGEPPEASVEPVRPDDR</sequence>
<dbReference type="RefSeq" id="WP_043371456.1">
    <property type="nucleotide sequence ID" value="NZ_BMTT01000010.1"/>
</dbReference>
<dbReference type="AlphaFoldDB" id="A0A086N0L8"/>
<dbReference type="Proteomes" id="UP000029095">
    <property type="component" value="Unassembled WGS sequence"/>
</dbReference>
<accession>A0A086N0L8</accession>
<gene>
    <name evidence="1" type="ORF">FM21_00470</name>
</gene>
<evidence type="ECO:0000313" key="2">
    <source>
        <dbReference type="Proteomes" id="UP000029095"/>
    </source>
</evidence>
<dbReference type="STRING" id="1915400.FM21_00470"/>
<keyword evidence="2" id="KW-1185">Reference proteome</keyword>